<name>A0ABR0CB17_PURLI</name>
<evidence type="ECO:0000313" key="1">
    <source>
        <dbReference type="EMBL" id="KAK4093384.1"/>
    </source>
</evidence>
<proteinExistence type="predicted"/>
<reference evidence="1 2" key="1">
    <citation type="journal article" date="2024" name="Microbiol. Resour. Announc.">
        <title>Genome annotations for the ascomycete fungi Trichoderma harzianum, Trichoderma aggressivum, and Purpureocillium lilacinum.</title>
        <authorList>
            <person name="Beijen E.P.W."/>
            <person name="Ohm R.A."/>
        </authorList>
    </citation>
    <scope>NUCLEOTIDE SEQUENCE [LARGE SCALE GENOMIC DNA]</scope>
    <source>
        <strain evidence="1 2">CBS 150709</strain>
    </source>
</reference>
<sequence length="206" mass="21986">MEHKRQIAIYFPFAPVATPGRPAGVFQGHATHAWGARLEAKRMAWGWCMHANARHSLLVLVLVLPLPLPPRGRSSRGTAGHLTVTQWRRAMPPRAGSKEGREALATSLAGSIVMLWLRRARSWARQGKAKQRASSSSLGWGGCRHGGKLSNAGAASKEAPLCHTAGVVQADVQAGAVDGGWRLAARGPFWRTWSHVGGGCGAPPFA</sequence>
<accession>A0ABR0CB17</accession>
<dbReference type="EMBL" id="JAWRVI010000006">
    <property type="protein sequence ID" value="KAK4093384.1"/>
    <property type="molecule type" value="Genomic_DNA"/>
</dbReference>
<protein>
    <submittedName>
        <fullName evidence="1">Uncharacterized protein</fullName>
    </submittedName>
</protein>
<organism evidence="1 2">
    <name type="scientific">Purpureocillium lilacinum</name>
    <name type="common">Paecilomyces lilacinus</name>
    <dbReference type="NCBI Taxonomy" id="33203"/>
    <lineage>
        <taxon>Eukaryota</taxon>
        <taxon>Fungi</taxon>
        <taxon>Dikarya</taxon>
        <taxon>Ascomycota</taxon>
        <taxon>Pezizomycotina</taxon>
        <taxon>Sordariomycetes</taxon>
        <taxon>Hypocreomycetidae</taxon>
        <taxon>Hypocreales</taxon>
        <taxon>Ophiocordycipitaceae</taxon>
        <taxon>Purpureocillium</taxon>
    </lineage>
</organism>
<dbReference type="Proteomes" id="UP001287286">
    <property type="component" value="Unassembled WGS sequence"/>
</dbReference>
<comment type="caution">
    <text evidence="1">The sequence shown here is derived from an EMBL/GenBank/DDBJ whole genome shotgun (WGS) entry which is preliminary data.</text>
</comment>
<evidence type="ECO:0000313" key="2">
    <source>
        <dbReference type="Proteomes" id="UP001287286"/>
    </source>
</evidence>
<gene>
    <name evidence="1" type="ORF">Purlil1_2541</name>
</gene>
<keyword evidence="2" id="KW-1185">Reference proteome</keyword>